<dbReference type="PANTHER" id="PTHR43179">
    <property type="entry name" value="RHAMNOSYLTRANSFERASE WBBL"/>
    <property type="match status" value="1"/>
</dbReference>
<accession>A0ABS8NEL8</accession>
<proteinExistence type="inferred from homology"/>
<dbReference type="CDD" id="cd00761">
    <property type="entry name" value="Glyco_tranf_GTA_type"/>
    <property type="match status" value="1"/>
</dbReference>
<dbReference type="RefSeq" id="WP_230272539.1">
    <property type="nucleotide sequence ID" value="NZ_JAJKFW010000014.1"/>
</dbReference>
<keyword evidence="3 6" id="KW-0808">Transferase</keyword>
<gene>
    <name evidence="6" type="ORF">LOC71_06805</name>
</gene>
<comment type="caution">
    <text evidence="6">The sequence shown here is derived from an EMBL/GenBank/DDBJ whole genome shotgun (WGS) entry which is preliminary data.</text>
</comment>
<protein>
    <submittedName>
        <fullName evidence="6">Glycosyltransferase</fullName>
        <ecNumber evidence="6">2.4.-.-</ecNumber>
    </submittedName>
</protein>
<dbReference type="EMBL" id="JAJKFW010000014">
    <property type="protein sequence ID" value="MCC9641978.1"/>
    <property type="molecule type" value="Genomic_DNA"/>
</dbReference>
<evidence type="ECO:0000259" key="5">
    <source>
        <dbReference type="Pfam" id="PF02709"/>
    </source>
</evidence>
<evidence type="ECO:0000259" key="4">
    <source>
        <dbReference type="Pfam" id="PF00535"/>
    </source>
</evidence>
<reference evidence="6" key="1">
    <citation type="submission" date="2021-11" db="EMBL/GenBank/DDBJ databases">
        <title>Genome sequence.</title>
        <authorList>
            <person name="Sun Q."/>
        </authorList>
    </citation>
    <scope>NUCLEOTIDE SEQUENCE</scope>
    <source>
        <strain evidence="6">JC740</strain>
    </source>
</reference>
<evidence type="ECO:0000256" key="1">
    <source>
        <dbReference type="ARBA" id="ARBA00006739"/>
    </source>
</evidence>
<keyword evidence="2 6" id="KW-0328">Glycosyltransferase</keyword>
<keyword evidence="7" id="KW-1185">Reference proteome</keyword>
<sequence>MKLSVLTIVRGRQSHLENQMRGLLQSELAPIEWVVVGMNQDVSLPSTDQLTIRTSSVHHPTEALPLAAARNHAASLCRTDAMVFLDVDCIPSPSMLDRFAQALTKEDRLWMGHPMYLPAGATQSGKPTLDGTTNASAWSMTELAEQAVDHPLQPSLPQNAWIASDRYELFWSLCFAITRNSFDQIGGFDESFDGYGGEDTDFSFSARRAGVPFGFVDAVAYHQHHAVCKPPLNHLQPIVQNAEQFRKKWGCWPMEAWLKAFAAEDFIEFDQASDHIQINRLPTDTEIRACQTMTPAGF</sequence>
<dbReference type="InterPro" id="IPR027791">
    <property type="entry name" value="Galactosyl_T_C"/>
</dbReference>
<dbReference type="PANTHER" id="PTHR43179:SF12">
    <property type="entry name" value="GALACTOFURANOSYLTRANSFERASE GLFT2"/>
    <property type="match status" value="1"/>
</dbReference>
<dbReference type="Gene3D" id="3.90.550.10">
    <property type="entry name" value="Spore Coat Polysaccharide Biosynthesis Protein SpsA, Chain A"/>
    <property type="match status" value="1"/>
</dbReference>
<dbReference type="InterPro" id="IPR029044">
    <property type="entry name" value="Nucleotide-diphossugar_trans"/>
</dbReference>
<dbReference type="Pfam" id="PF00535">
    <property type="entry name" value="Glycos_transf_2"/>
    <property type="match status" value="1"/>
</dbReference>
<comment type="similarity">
    <text evidence="1">Belongs to the glycosyltransferase 2 family.</text>
</comment>
<dbReference type="Proteomes" id="UP001430306">
    <property type="component" value="Unassembled WGS sequence"/>
</dbReference>
<feature type="domain" description="Galactosyltransferase C-terminal" evidence="5">
    <location>
        <begin position="164"/>
        <end position="216"/>
    </location>
</feature>
<evidence type="ECO:0000256" key="3">
    <source>
        <dbReference type="ARBA" id="ARBA00022679"/>
    </source>
</evidence>
<dbReference type="Pfam" id="PF02709">
    <property type="entry name" value="Glyco_transf_7C"/>
    <property type="match status" value="1"/>
</dbReference>
<feature type="domain" description="Glycosyltransferase 2-like" evidence="4">
    <location>
        <begin position="65"/>
        <end position="108"/>
    </location>
</feature>
<name>A0ABS8NEL8_9BACT</name>
<evidence type="ECO:0000313" key="7">
    <source>
        <dbReference type="Proteomes" id="UP001430306"/>
    </source>
</evidence>
<organism evidence="6 7">
    <name type="scientific">Rhodopirellula halodulae</name>
    <dbReference type="NCBI Taxonomy" id="2894198"/>
    <lineage>
        <taxon>Bacteria</taxon>
        <taxon>Pseudomonadati</taxon>
        <taxon>Planctomycetota</taxon>
        <taxon>Planctomycetia</taxon>
        <taxon>Pirellulales</taxon>
        <taxon>Pirellulaceae</taxon>
        <taxon>Rhodopirellula</taxon>
    </lineage>
</organism>
<dbReference type="EC" id="2.4.-.-" evidence="6"/>
<dbReference type="GO" id="GO:0016757">
    <property type="term" value="F:glycosyltransferase activity"/>
    <property type="evidence" value="ECO:0007669"/>
    <property type="project" value="UniProtKB-KW"/>
</dbReference>
<dbReference type="InterPro" id="IPR001173">
    <property type="entry name" value="Glyco_trans_2-like"/>
</dbReference>
<evidence type="ECO:0000313" key="6">
    <source>
        <dbReference type="EMBL" id="MCC9641978.1"/>
    </source>
</evidence>
<dbReference type="SUPFAM" id="SSF53448">
    <property type="entry name" value="Nucleotide-diphospho-sugar transferases"/>
    <property type="match status" value="1"/>
</dbReference>
<evidence type="ECO:0000256" key="2">
    <source>
        <dbReference type="ARBA" id="ARBA00022676"/>
    </source>
</evidence>